<proteinExistence type="predicted"/>
<dbReference type="Proteomes" id="UP000244571">
    <property type="component" value="Chromosome"/>
</dbReference>
<feature type="region of interest" description="Disordered" evidence="1">
    <location>
        <begin position="25"/>
        <end position="44"/>
    </location>
</feature>
<protein>
    <submittedName>
        <fullName evidence="2">Uncharacterized protein</fullName>
    </submittedName>
</protein>
<keyword evidence="3" id="KW-1185">Reference proteome</keyword>
<sequence length="76" mass="8513">MILQGLGAWVFFCGFRLCGFPDNSTQVSTQGPDQIPDPVSDDMESRDSNWYLNPVLIRSQSGPDAMEHCGFSREEE</sequence>
<evidence type="ECO:0000313" key="3">
    <source>
        <dbReference type="Proteomes" id="UP000244571"/>
    </source>
</evidence>
<dbReference type="KEGG" id="boz:DBV39_03925"/>
<name>A0A2R4XGW6_9BURK</name>
<reference evidence="2 3" key="1">
    <citation type="submission" date="2018-04" db="EMBL/GenBank/DDBJ databases">
        <title>Bordetella sp. HZ20 isolated from seawater.</title>
        <authorList>
            <person name="Sun C."/>
        </authorList>
    </citation>
    <scope>NUCLEOTIDE SEQUENCE [LARGE SCALE GENOMIC DNA]</scope>
    <source>
        <strain evidence="2 3">HZ20</strain>
    </source>
</reference>
<dbReference type="AlphaFoldDB" id="A0A2R4XGW6"/>
<dbReference type="EMBL" id="CP028901">
    <property type="protein sequence ID" value="AWB33004.1"/>
    <property type="molecule type" value="Genomic_DNA"/>
</dbReference>
<organism evidence="2 3">
    <name type="scientific">Orrella marina</name>
    <dbReference type="NCBI Taxonomy" id="2163011"/>
    <lineage>
        <taxon>Bacteria</taxon>
        <taxon>Pseudomonadati</taxon>
        <taxon>Pseudomonadota</taxon>
        <taxon>Betaproteobacteria</taxon>
        <taxon>Burkholderiales</taxon>
        <taxon>Alcaligenaceae</taxon>
        <taxon>Orrella</taxon>
    </lineage>
</organism>
<accession>A0A2R4XGW6</accession>
<evidence type="ECO:0000256" key="1">
    <source>
        <dbReference type="SAM" id="MobiDB-lite"/>
    </source>
</evidence>
<evidence type="ECO:0000313" key="2">
    <source>
        <dbReference type="EMBL" id="AWB33004.1"/>
    </source>
</evidence>
<gene>
    <name evidence="2" type="ORF">DBV39_03925</name>
</gene>